<dbReference type="Gene3D" id="3.10.129.10">
    <property type="entry name" value="Hotdog Thioesterase"/>
    <property type="match status" value="1"/>
</dbReference>
<evidence type="ECO:0000313" key="2">
    <source>
        <dbReference type="EMBL" id="QQL49390.1"/>
    </source>
</evidence>
<feature type="domain" description="ApeI dehydratase-like" evidence="1">
    <location>
        <begin position="14"/>
        <end position="89"/>
    </location>
</feature>
<sequence>MGDLYYVEHAHHIDETITADITLNPSHAIFKGHYPDQPVLPGACIVQLIKDVLASSLKTDSVLVKAVQMKFLQMIVPQENQRIALKIVYAAVDNYLKVTATLSIAEAPSFKFQGSFKTTNTNNQ</sequence>
<accession>A0A7T7JGC4</accession>
<name>A0A7T7JGC4_9SPHI</name>
<dbReference type="EMBL" id="CP066775">
    <property type="protein sequence ID" value="QQL49390.1"/>
    <property type="molecule type" value="Genomic_DNA"/>
</dbReference>
<gene>
    <name evidence="2" type="ORF">GO620_014630</name>
</gene>
<dbReference type="InterPro" id="IPR029069">
    <property type="entry name" value="HotDog_dom_sf"/>
</dbReference>
<evidence type="ECO:0000313" key="3">
    <source>
        <dbReference type="Proteomes" id="UP000429232"/>
    </source>
</evidence>
<protein>
    <recommendedName>
        <fullName evidence="1">ApeI dehydratase-like domain-containing protein</fullName>
    </recommendedName>
</protein>
<dbReference type="AlphaFoldDB" id="A0A7T7JGC4"/>
<dbReference type="Proteomes" id="UP000429232">
    <property type="component" value="Chromosome"/>
</dbReference>
<dbReference type="Pfam" id="PF22818">
    <property type="entry name" value="ApeI-like"/>
    <property type="match status" value="1"/>
</dbReference>
<dbReference type="SUPFAM" id="SSF54637">
    <property type="entry name" value="Thioesterase/thiol ester dehydrase-isomerase"/>
    <property type="match status" value="1"/>
</dbReference>
<dbReference type="RefSeq" id="WP_198173537.1">
    <property type="nucleotide sequence ID" value="NZ_CP066775.1"/>
</dbReference>
<keyword evidence="3" id="KW-1185">Reference proteome</keyword>
<evidence type="ECO:0000259" key="1">
    <source>
        <dbReference type="Pfam" id="PF22818"/>
    </source>
</evidence>
<reference evidence="2 3" key="1">
    <citation type="submission" date="2020-12" db="EMBL/GenBank/DDBJ databases">
        <title>HMF7856_wgs.fasta genome submission.</title>
        <authorList>
            <person name="Kang H."/>
            <person name="Kim H."/>
            <person name="Joh K."/>
        </authorList>
    </citation>
    <scope>NUCLEOTIDE SEQUENCE [LARGE SCALE GENOMIC DNA]</scope>
    <source>
        <strain evidence="2 3">HMF7856</strain>
    </source>
</reference>
<proteinExistence type="predicted"/>
<dbReference type="InterPro" id="IPR054545">
    <property type="entry name" value="ApeI-like"/>
</dbReference>
<dbReference type="KEGG" id="mgik:GO620_014630"/>
<organism evidence="2 3">
    <name type="scientific">Mucilaginibacter ginkgonis</name>
    <dbReference type="NCBI Taxonomy" id="2682091"/>
    <lineage>
        <taxon>Bacteria</taxon>
        <taxon>Pseudomonadati</taxon>
        <taxon>Bacteroidota</taxon>
        <taxon>Sphingobacteriia</taxon>
        <taxon>Sphingobacteriales</taxon>
        <taxon>Sphingobacteriaceae</taxon>
        <taxon>Mucilaginibacter</taxon>
    </lineage>
</organism>